<sequence>FQAQQDGRVQAQPRPRALLLSRVRWSGGTHEEERSEMLGKPPESLYTALGNAVRLGLSGDSVAGSSAWRGLQALRPGWPLRLRTPTPCGACTRTG</sequence>
<proteinExistence type="predicted"/>
<keyword evidence="1" id="KW-1185">Reference proteome</keyword>
<name>A0A1I8FCI5_9PLAT</name>
<protein>
    <submittedName>
        <fullName evidence="2">ZSWIM7</fullName>
    </submittedName>
</protein>
<evidence type="ECO:0000313" key="1">
    <source>
        <dbReference type="Proteomes" id="UP000095280"/>
    </source>
</evidence>
<accession>A0A1I8FCI5</accession>
<organism evidence="1 2">
    <name type="scientific">Macrostomum lignano</name>
    <dbReference type="NCBI Taxonomy" id="282301"/>
    <lineage>
        <taxon>Eukaryota</taxon>
        <taxon>Metazoa</taxon>
        <taxon>Spiralia</taxon>
        <taxon>Lophotrochozoa</taxon>
        <taxon>Platyhelminthes</taxon>
        <taxon>Rhabditophora</taxon>
        <taxon>Macrostomorpha</taxon>
        <taxon>Macrostomida</taxon>
        <taxon>Macrostomidae</taxon>
        <taxon>Macrostomum</taxon>
    </lineage>
</organism>
<reference evidence="2" key="1">
    <citation type="submission" date="2016-11" db="UniProtKB">
        <authorList>
            <consortium name="WormBaseParasite"/>
        </authorList>
    </citation>
    <scope>IDENTIFICATION</scope>
</reference>
<dbReference type="WBParaSite" id="maker-unitig_27867-snap-gene-0.2-mRNA-1">
    <property type="protein sequence ID" value="maker-unitig_27867-snap-gene-0.2-mRNA-1"/>
    <property type="gene ID" value="maker-unitig_27867-snap-gene-0.2"/>
</dbReference>
<dbReference type="AlphaFoldDB" id="A0A1I8FCI5"/>
<dbReference type="Proteomes" id="UP000095280">
    <property type="component" value="Unplaced"/>
</dbReference>
<evidence type="ECO:0000313" key="2">
    <source>
        <dbReference type="WBParaSite" id="maker-unitig_27867-snap-gene-0.2-mRNA-1"/>
    </source>
</evidence>